<name>A0ABR2J0M4_9EUKA</name>
<gene>
    <name evidence="1" type="ORF">M9Y10_008993</name>
</gene>
<organism evidence="1 2">
    <name type="scientific">Tritrichomonas musculus</name>
    <dbReference type="NCBI Taxonomy" id="1915356"/>
    <lineage>
        <taxon>Eukaryota</taxon>
        <taxon>Metamonada</taxon>
        <taxon>Parabasalia</taxon>
        <taxon>Tritrichomonadida</taxon>
        <taxon>Tritrichomonadidae</taxon>
        <taxon>Tritrichomonas</taxon>
    </lineage>
</organism>
<keyword evidence="2" id="KW-1185">Reference proteome</keyword>
<proteinExistence type="predicted"/>
<accession>A0ABR2J0M4</accession>
<dbReference type="Proteomes" id="UP001470230">
    <property type="component" value="Unassembled WGS sequence"/>
</dbReference>
<protein>
    <submittedName>
        <fullName evidence="1">Uncharacterized protein</fullName>
    </submittedName>
</protein>
<evidence type="ECO:0000313" key="1">
    <source>
        <dbReference type="EMBL" id="KAK8871080.1"/>
    </source>
</evidence>
<evidence type="ECO:0000313" key="2">
    <source>
        <dbReference type="Proteomes" id="UP001470230"/>
    </source>
</evidence>
<dbReference type="EMBL" id="JAPFFF010000014">
    <property type="protein sequence ID" value="KAK8871080.1"/>
    <property type="molecule type" value="Genomic_DNA"/>
</dbReference>
<reference evidence="1 2" key="1">
    <citation type="submission" date="2024-04" db="EMBL/GenBank/DDBJ databases">
        <title>Tritrichomonas musculus Genome.</title>
        <authorList>
            <person name="Alves-Ferreira E."/>
            <person name="Grigg M."/>
            <person name="Lorenzi H."/>
            <person name="Galac M."/>
        </authorList>
    </citation>
    <scope>NUCLEOTIDE SEQUENCE [LARGE SCALE GENOMIC DNA]</scope>
    <source>
        <strain evidence="1 2">EAF2021</strain>
    </source>
</reference>
<sequence length="256" mass="29795">MTNLTLPGHVSGARFPSLKITVENTIVMHCLLNINKITKKNYFYYLKRIQFLSFCFILKRAILNWINEKSYLPTTYTDAFNLFTRETKLIVSKVHFFEIYSKATRIQKIKTGGVYTRTDDLIEVIVQRSFYNVNMLNTISINEKPIIVNNYKQNRVRVKKSTIGKNPSSSVSSFKCLNKLSNLYLICAISCNCIVLYYLSSEPINTKTFNTFIHKVCWLIKVSDKRNFLDNASFHGVSDFTKDFLHEKMHLFACQN</sequence>
<comment type="caution">
    <text evidence="1">The sequence shown here is derived from an EMBL/GenBank/DDBJ whole genome shotgun (WGS) entry which is preliminary data.</text>
</comment>